<accession>A0AA88LJU1</accession>
<feature type="region of interest" description="Disordered" evidence="1">
    <location>
        <begin position="112"/>
        <end position="135"/>
    </location>
</feature>
<gene>
    <name evidence="2" type="ORF">Q7C36_023530</name>
</gene>
<feature type="compositionally biased region" description="Basic and acidic residues" evidence="1">
    <location>
        <begin position="11"/>
        <end position="25"/>
    </location>
</feature>
<evidence type="ECO:0000313" key="3">
    <source>
        <dbReference type="Proteomes" id="UP001187315"/>
    </source>
</evidence>
<name>A0AA88LJU1_TACVA</name>
<organism evidence="2 3">
    <name type="scientific">Tachysurus vachellii</name>
    <name type="common">Darkbarbel catfish</name>
    <name type="synonym">Pelteobagrus vachellii</name>
    <dbReference type="NCBI Taxonomy" id="175792"/>
    <lineage>
        <taxon>Eukaryota</taxon>
        <taxon>Metazoa</taxon>
        <taxon>Chordata</taxon>
        <taxon>Craniata</taxon>
        <taxon>Vertebrata</taxon>
        <taxon>Euteleostomi</taxon>
        <taxon>Actinopterygii</taxon>
        <taxon>Neopterygii</taxon>
        <taxon>Teleostei</taxon>
        <taxon>Ostariophysi</taxon>
        <taxon>Siluriformes</taxon>
        <taxon>Bagridae</taxon>
        <taxon>Tachysurus</taxon>
    </lineage>
</organism>
<feature type="compositionally biased region" description="Low complexity" evidence="1">
    <location>
        <begin position="372"/>
        <end position="383"/>
    </location>
</feature>
<comment type="caution">
    <text evidence="2">The sequence shown here is derived from an EMBL/GenBank/DDBJ whole genome shotgun (WGS) entry which is preliminary data.</text>
</comment>
<sequence>MLLEPLSQEAHVQDAHPQGGRDSDQVRGLVRHNTSEDAYFHISVLPAHRRFLRFAFGGEAYNIRSSRSVPGRDMGLGQDAGTVVSCLGRSHPQLGQESAGRPATHCEAVSEAAGSHGSGVQRNPARPPAHEAPSVVAPGQRVFSQGKPISSHQGLAAYPSSLGCLERPNISVPKPHVGGSMSSCDANNGRFPHGVGCGHEWPLRPGSVERPASLVAHKVPGDDGGVFGVKTLPPGPARSPYIGPHGQYCGGLLHQPPMVSPISPFVQASMSGPLVVSGQTPLFEGHLYPGTVECQSRCPVEPGAEAWGMASPPRGGGVHMAEVLQSPGGSVCNPGDLALSPLVLSLSPSPGCHGAVVAEAMPVCLSPDPTAPWSSGESSLGWSPSPPGNT</sequence>
<protein>
    <submittedName>
        <fullName evidence="2">Uncharacterized protein</fullName>
    </submittedName>
</protein>
<reference evidence="2" key="1">
    <citation type="submission" date="2023-08" db="EMBL/GenBank/DDBJ databases">
        <title>Pelteobagrus vachellii genome.</title>
        <authorList>
            <person name="Liu H."/>
        </authorList>
    </citation>
    <scope>NUCLEOTIDE SEQUENCE</scope>
    <source>
        <strain evidence="2">PRFRI_2022a</strain>
        <tissue evidence="2">Muscle</tissue>
    </source>
</reference>
<dbReference type="AlphaFoldDB" id="A0AA88LJU1"/>
<dbReference type="EMBL" id="JAVHJS010000026">
    <property type="protein sequence ID" value="KAK2815264.1"/>
    <property type="molecule type" value="Genomic_DNA"/>
</dbReference>
<evidence type="ECO:0000313" key="2">
    <source>
        <dbReference type="EMBL" id="KAK2815264.1"/>
    </source>
</evidence>
<evidence type="ECO:0000256" key="1">
    <source>
        <dbReference type="SAM" id="MobiDB-lite"/>
    </source>
</evidence>
<dbReference type="Proteomes" id="UP001187315">
    <property type="component" value="Unassembled WGS sequence"/>
</dbReference>
<proteinExistence type="predicted"/>
<feature type="region of interest" description="Disordered" evidence="1">
    <location>
        <begin position="1"/>
        <end position="25"/>
    </location>
</feature>
<feature type="region of interest" description="Disordered" evidence="1">
    <location>
        <begin position="368"/>
        <end position="390"/>
    </location>
</feature>
<keyword evidence="3" id="KW-1185">Reference proteome</keyword>